<reference evidence="1 2" key="1">
    <citation type="submission" date="2021-06" db="EMBL/GenBank/DDBJ databases">
        <title>Caerostris extrusa draft genome.</title>
        <authorList>
            <person name="Kono N."/>
            <person name="Arakawa K."/>
        </authorList>
    </citation>
    <scope>NUCLEOTIDE SEQUENCE [LARGE SCALE GENOMIC DNA]</scope>
</reference>
<proteinExistence type="predicted"/>
<dbReference type="AlphaFoldDB" id="A0AAV4QIP4"/>
<evidence type="ECO:0000313" key="2">
    <source>
        <dbReference type="Proteomes" id="UP001054945"/>
    </source>
</evidence>
<dbReference type="EMBL" id="BPLR01006343">
    <property type="protein sequence ID" value="GIY09199.1"/>
    <property type="molecule type" value="Genomic_DNA"/>
</dbReference>
<organism evidence="1 2">
    <name type="scientific">Caerostris extrusa</name>
    <name type="common">Bark spider</name>
    <name type="synonym">Caerostris bankana</name>
    <dbReference type="NCBI Taxonomy" id="172846"/>
    <lineage>
        <taxon>Eukaryota</taxon>
        <taxon>Metazoa</taxon>
        <taxon>Ecdysozoa</taxon>
        <taxon>Arthropoda</taxon>
        <taxon>Chelicerata</taxon>
        <taxon>Arachnida</taxon>
        <taxon>Araneae</taxon>
        <taxon>Araneomorphae</taxon>
        <taxon>Entelegynae</taxon>
        <taxon>Araneoidea</taxon>
        <taxon>Araneidae</taxon>
        <taxon>Caerostris</taxon>
    </lineage>
</organism>
<accession>A0AAV4QIP4</accession>
<keyword evidence="2" id="KW-1185">Reference proteome</keyword>
<gene>
    <name evidence="1" type="ORF">CEXT_117051</name>
</gene>
<name>A0AAV4QIP4_CAEEX</name>
<evidence type="ECO:0000313" key="1">
    <source>
        <dbReference type="EMBL" id="GIY09199.1"/>
    </source>
</evidence>
<protein>
    <submittedName>
        <fullName evidence="1">Uncharacterized protein</fullName>
    </submittedName>
</protein>
<comment type="caution">
    <text evidence="1">The sequence shown here is derived from an EMBL/GenBank/DDBJ whole genome shotgun (WGS) entry which is preliminary data.</text>
</comment>
<sequence length="97" mass="11556">MVSRGENYRPLHRRGCRSGVIRAPYLAWCINWDFKHVCSTDVIYPTIWFDVYFYKTTENFEDLNLWLMSVFYNKGENCRPLHRQGCRSGVIRGPYLA</sequence>
<dbReference type="Proteomes" id="UP001054945">
    <property type="component" value="Unassembled WGS sequence"/>
</dbReference>